<evidence type="ECO:0000313" key="3">
    <source>
        <dbReference type="Proteomes" id="UP001190700"/>
    </source>
</evidence>
<keyword evidence="3" id="KW-1185">Reference proteome</keyword>
<accession>A0AAE0FKH3</accession>
<reference evidence="2 3" key="1">
    <citation type="journal article" date="2015" name="Genome Biol. Evol.">
        <title>Comparative Genomics of a Bacterivorous Green Alga Reveals Evolutionary Causalities and Consequences of Phago-Mixotrophic Mode of Nutrition.</title>
        <authorList>
            <person name="Burns J.A."/>
            <person name="Paasch A."/>
            <person name="Narechania A."/>
            <person name="Kim E."/>
        </authorList>
    </citation>
    <scope>NUCLEOTIDE SEQUENCE [LARGE SCALE GENOMIC DNA]</scope>
    <source>
        <strain evidence="2 3">PLY_AMNH</strain>
    </source>
</reference>
<name>A0AAE0FKH3_9CHLO</name>
<evidence type="ECO:0000256" key="1">
    <source>
        <dbReference type="SAM" id="MobiDB-lite"/>
    </source>
</evidence>
<dbReference type="EMBL" id="LGRX02016863">
    <property type="protein sequence ID" value="KAK3261476.1"/>
    <property type="molecule type" value="Genomic_DNA"/>
</dbReference>
<gene>
    <name evidence="2" type="ORF">CYMTET_29617</name>
</gene>
<feature type="region of interest" description="Disordered" evidence="1">
    <location>
        <begin position="1"/>
        <end position="38"/>
    </location>
</feature>
<sequence length="100" mass="11312">MFRKQVMAETKDNQLAKSEAKLEGQGKSDSPSPQFSEQDWVKNMVLQQQQYQQQLAQQGAVTTPTMEQLQQLNWKEARVDKEVEAAATTAVTKGDKELAR</sequence>
<protein>
    <submittedName>
        <fullName evidence="2">Uncharacterized protein</fullName>
    </submittedName>
</protein>
<feature type="compositionally biased region" description="Basic and acidic residues" evidence="1">
    <location>
        <begin position="9"/>
        <end position="26"/>
    </location>
</feature>
<organism evidence="2 3">
    <name type="scientific">Cymbomonas tetramitiformis</name>
    <dbReference type="NCBI Taxonomy" id="36881"/>
    <lineage>
        <taxon>Eukaryota</taxon>
        <taxon>Viridiplantae</taxon>
        <taxon>Chlorophyta</taxon>
        <taxon>Pyramimonadophyceae</taxon>
        <taxon>Pyramimonadales</taxon>
        <taxon>Pyramimonadaceae</taxon>
        <taxon>Cymbomonas</taxon>
    </lineage>
</organism>
<dbReference type="Proteomes" id="UP001190700">
    <property type="component" value="Unassembled WGS sequence"/>
</dbReference>
<comment type="caution">
    <text evidence="2">The sequence shown here is derived from an EMBL/GenBank/DDBJ whole genome shotgun (WGS) entry which is preliminary data.</text>
</comment>
<dbReference type="AlphaFoldDB" id="A0AAE0FKH3"/>
<proteinExistence type="predicted"/>
<feature type="compositionally biased region" description="Polar residues" evidence="1">
    <location>
        <begin position="27"/>
        <end position="37"/>
    </location>
</feature>
<evidence type="ECO:0000313" key="2">
    <source>
        <dbReference type="EMBL" id="KAK3261476.1"/>
    </source>
</evidence>